<gene>
    <name evidence="1" type="ORF">SPOG_05287</name>
</gene>
<dbReference type="EMBL" id="KE546989">
    <property type="protein sequence ID" value="EPY52474.1"/>
    <property type="molecule type" value="Genomic_DNA"/>
</dbReference>
<dbReference type="HOGENOM" id="CLU_2741482_0_0_1"/>
<protein>
    <submittedName>
        <fullName evidence="1">Uncharacterized protein</fullName>
    </submittedName>
</protein>
<accession>S9W282</accession>
<keyword evidence="2" id="KW-1185">Reference proteome</keyword>
<evidence type="ECO:0000313" key="2">
    <source>
        <dbReference type="Proteomes" id="UP000015464"/>
    </source>
</evidence>
<dbReference type="AlphaFoldDB" id="S9W282"/>
<organism evidence="1 2">
    <name type="scientific">Schizosaccharomyces cryophilus (strain OY26 / ATCC MYA-4695 / CBS 11777 / NBRC 106824 / NRRL Y48691)</name>
    <name type="common">Fission yeast</name>
    <dbReference type="NCBI Taxonomy" id="653667"/>
    <lineage>
        <taxon>Eukaryota</taxon>
        <taxon>Fungi</taxon>
        <taxon>Dikarya</taxon>
        <taxon>Ascomycota</taxon>
        <taxon>Taphrinomycotina</taxon>
        <taxon>Schizosaccharomycetes</taxon>
        <taxon>Schizosaccharomycetales</taxon>
        <taxon>Schizosaccharomycetaceae</taxon>
        <taxon>Schizosaccharomyces</taxon>
    </lineage>
</organism>
<reference evidence="1 2" key="1">
    <citation type="journal article" date="2011" name="Science">
        <title>Comparative functional genomics of the fission yeasts.</title>
        <authorList>
            <person name="Rhind N."/>
            <person name="Chen Z."/>
            <person name="Yassour M."/>
            <person name="Thompson D.A."/>
            <person name="Haas B.J."/>
            <person name="Habib N."/>
            <person name="Wapinski I."/>
            <person name="Roy S."/>
            <person name="Lin M.F."/>
            <person name="Heiman D.I."/>
            <person name="Young S.K."/>
            <person name="Furuya K."/>
            <person name="Guo Y."/>
            <person name="Pidoux A."/>
            <person name="Chen H.M."/>
            <person name="Robbertse B."/>
            <person name="Goldberg J.M."/>
            <person name="Aoki K."/>
            <person name="Bayne E.H."/>
            <person name="Berlin A.M."/>
            <person name="Desjardins C.A."/>
            <person name="Dobbs E."/>
            <person name="Dukaj L."/>
            <person name="Fan L."/>
            <person name="FitzGerald M.G."/>
            <person name="French C."/>
            <person name="Gujja S."/>
            <person name="Hansen K."/>
            <person name="Keifenheim D."/>
            <person name="Levin J.Z."/>
            <person name="Mosher R.A."/>
            <person name="Mueller C.A."/>
            <person name="Pfiffner J."/>
            <person name="Priest M."/>
            <person name="Russ C."/>
            <person name="Smialowska A."/>
            <person name="Swoboda P."/>
            <person name="Sykes S.M."/>
            <person name="Vaughn M."/>
            <person name="Vengrova S."/>
            <person name="Yoder R."/>
            <person name="Zeng Q."/>
            <person name="Allshire R."/>
            <person name="Baulcombe D."/>
            <person name="Birren B.W."/>
            <person name="Brown W."/>
            <person name="Ekwall K."/>
            <person name="Kellis M."/>
            <person name="Leatherwood J."/>
            <person name="Levin H."/>
            <person name="Margalit H."/>
            <person name="Martienssen R."/>
            <person name="Nieduszynski C.A."/>
            <person name="Spatafora J.W."/>
            <person name="Friedman N."/>
            <person name="Dalgaard J.Z."/>
            <person name="Baumann P."/>
            <person name="Niki H."/>
            <person name="Regev A."/>
            <person name="Nusbaum C."/>
        </authorList>
    </citation>
    <scope>NUCLEOTIDE SEQUENCE [LARGE SCALE GENOMIC DNA]</scope>
    <source>
        <strain evidence="2">OY26 / ATCC MYA-4695 / CBS 11777 / NBRC 106824 / NRRL Y48691</strain>
    </source>
</reference>
<name>S9W282_SCHCR</name>
<evidence type="ECO:0000313" key="1">
    <source>
        <dbReference type="EMBL" id="EPY52474.1"/>
    </source>
</evidence>
<sequence length="71" mass="8447">MSKNVSSVNKYETTVAFLRQCRYFFKLKSIDHRKEFFKGLIDHYMNPTKLAMAYSKLTSAIPFWFPSDHFS</sequence>
<dbReference type="RefSeq" id="XP_013022937.1">
    <property type="nucleotide sequence ID" value="XM_013167483.1"/>
</dbReference>
<dbReference type="GeneID" id="25039359"/>
<proteinExistence type="predicted"/>
<dbReference type="Proteomes" id="UP000015464">
    <property type="component" value="Unassembled WGS sequence"/>
</dbReference>